<keyword evidence="2" id="KW-1185">Reference proteome</keyword>
<proteinExistence type="predicted"/>
<comment type="caution">
    <text evidence="1">The sequence shown here is derived from an EMBL/GenBank/DDBJ whole genome shotgun (WGS) entry which is preliminary data.</text>
</comment>
<reference evidence="1" key="1">
    <citation type="submission" date="2022-10" db="EMBL/GenBank/DDBJ databases">
        <title>Complete Genome of Trichothecium roseum strain YXFP-22015, a Plant Pathogen Isolated from Citrus.</title>
        <authorList>
            <person name="Wang Y."/>
            <person name="Zhu L."/>
        </authorList>
    </citation>
    <scope>NUCLEOTIDE SEQUENCE</scope>
    <source>
        <strain evidence="1">YXFP-22015</strain>
    </source>
</reference>
<organism evidence="1 2">
    <name type="scientific">Trichothecium roseum</name>
    <dbReference type="NCBI Taxonomy" id="47278"/>
    <lineage>
        <taxon>Eukaryota</taxon>
        <taxon>Fungi</taxon>
        <taxon>Dikarya</taxon>
        <taxon>Ascomycota</taxon>
        <taxon>Pezizomycotina</taxon>
        <taxon>Sordariomycetes</taxon>
        <taxon>Hypocreomycetidae</taxon>
        <taxon>Hypocreales</taxon>
        <taxon>Hypocreales incertae sedis</taxon>
        <taxon>Trichothecium</taxon>
    </lineage>
</organism>
<protein>
    <submittedName>
        <fullName evidence="1">Uncharacterized protein</fullName>
    </submittedName>
</protein>
<accession>A0ACC0US13</accession>
<sequence length="352" mass="40309">MPPLWYRDSRVRPLPPFLDRPRPSNFFSSIPSPMPSDVVREFGTHKHKKTPWTPVCPVNGDLDVSEEVRRRLHRDRIRRRGKRRSRASSFQFYEDPQDRLKPGDPPPQVCEAFLPASAFEPVPDPPTPPPAPASATTGAGAGSGSRARRRRRSSDEPITRRRPPRVRGSTRPWDRLPPTPSSSPSSSLYFLPRPGERERRRRRRRIRSDSSSDLPVFRRQGVRPEELEANIERRLEEGRRLMEELAANGLAVLPQVDHPQDNPLVQPVIIEPSGLDPNAPRFAWMHPQPQMPPQPPPRRPRFARRLQLRQTLPTVLEEVFVDHNLPVVRLEYHGSENSEDSLTSQMSQLSLG</sequence>
<dbReference type="EMBL" id="CM047947">
    <property type="protein sequence ID" value="KAI9896871.1"/>
    <property type="molecule type" value="Genomic_DNA"/>
</dbReference>
<evidence type="ECO:0000313" key="2">
    <source>
        <dbReference type="Proteomes" id="UP001163324"/>
    </source>
</evidence>
<name>A0ACC0US13_9HYPO</name>
<dbReference type="Proteomes" id="UP001163324">
    <property type="component" value="Chromosome 8"/>
</dbReference>
<gene>
    <name evidence="1" type="ORF">N3K66_007893</name>
</gene>
<evidence type="ECO:0000313" key="1">
    <source>
        <dbReference type="EMBL" id="KAI9896871.1"/>
    </source>
</evidence>